<dbReference type="Gene3D" id="3.40.50.970">
    <property type="match status" value="2"/>
</dbReference>
<evidence type="ECO:0000313" key="9">
    <source>
        <dbReference type="Proteomes" id="UP001501222"/>
    </source>
</evidence>
<dbReference type="EMBL" id="BAABAA010000030">
    <property type="protein sequence ID" value="GAA3600560.1"/>
    <property type="molecule type" value="Genomic_DNA"/>
</dbReference>
<comment type="caution">
    <text evidence="8">The sequence shown here is derived from an EMBL/GenBank/DDBJ whole genome shotgun (WGS) entry which is preliminary data.</text>
</comment>
<evidence type="ECO:0000259" key="7">
    <source>
        <dbReference type="Pfam" id="PF02776"/>
    </source>
</evidence>
<keyword evidence="4" id="KW-0812">Transmembrane</keyword>
<keyword evidence="9" id="KW-1185">Reference proteome</keyword>
<evidence type="ECO:0000313" key="8">
    <source>
        <dbReference type="EMBL" id="GAA3600560.1"/>
    </source>
</evidence>
<reference evidence="9" key="1">
    <citation type="journal article" date="2019" name="Int. J. Syst. Evol. Microbiol.">
        <title>The Global Catalogue of Microorganisms (GCM) 10K type strain sequencing project: providing services to taxonomists for standard genome sequencing and annotation.</title>
        <authorList>
            <consortium name="The Broad Institute Genomics Platform"/>
            <consortium name="The Broad Institute Genome Sequencing Center for Infectious Disease"/>
            <person name="Wu L."/>
            <person name="Ma J."/>
        </authorList>
    </citation>
    <scope>NUCLEOTIDE SEQUENCE [LARGE SCALE GENOMIC DNA]</scope>
    <source>
        <strain evidence="9">JCM 16928</strain>
    </source>
</reference>
<name>A0ABP6ZBI7_9ACTN</name>
<dbReference type="SUPFAM" id="SSF52467">
    <property type="entry name" value="DHS-like NAD/FAD-binding domain"/>
    <property type="match status" value="1"/>
</dbReference>
<gene>
    <name evidence="8" type="primary">ilvG</name>
    <name evidence="8" type="ORF">GCM10022235_85650</name>
</gene>
<sequence>MMHTAAELLANSLKERGVRHAFGVSGGAISFFWSALGAAGVDVTHFRQESGAAFAACEASIATGEPVVVFVTSGPGLTNVLTGIYAARHEAARVVLVSAHTDAAMQGRHSIQETGPRTFPQEGIFTSGAWFDYATMVSRPEQVLDALAELDALATRPTGFVAHISLSLSVQRLQAPAGDSVSPVTPGPHDAEVALPGQAHEVYSLLRDKSWAIWVGGGARASARPVRRLVDLAGVPTMATPRGKGVVAETDPHYLGVTGFAGHSSVLEFLQHSRPEYMLVLGTGMGDFASGYHVGYAPQTAFIHVDLDNSVLRAAYPTIATVPVVAELGAFCEELARLIEDDQAVSRVAGAIASPFEQKQARSAGRLVDPRYLIEVIQTVLVDRGVPVMAETGNGLAWAVNGLRISDPTQWRAPSGLVGAMGHFAAGVVGAALATSRTWAAIVGDGSMLMNNEISTAVHRAAPAIWVVLNDARYNMCEQGAEVLGLTNVDCSMPETDFAAAAIALGARGLLVDRAEDLSLALRSAVDVGGPVVVDVRIDPLPPAPTAGRNAGLLRASAPEGVH</sequence>
<evidence type="ECO:0000256" key="1">
    <source>
        <dbReference type="ARBA" id="ARBA00007812"/>
    </source>
</evidence>
<dbReference type="InterPro" id="IPR012001">
    <property type="entry name" value="Thiamin_PyroP_enz_TPP-bd_dom"/>
</dbReference>
<evidence type="ECO:0000256" key="3">
    <source>
        <dbReference type="RuleBase" id="RU362132"/>
    </source>
</evidence>
<keyword evidence="4" id="KW-1133">Transmembrane helix</keyword>
<dbReference type="Pfam" id="PF02775">
    <property type="entry name" value="TPP_enzyme_C"/>
    <property type="match status" value="1"/>
</dbReference>
<dbReference type="SUPFAM" id="SSF52518">
    <property type="entry name" value="Thiamin diphosphate-binding fold (THDP-binding)"/>
    <property type="match status" value="2"/>
</dbReference>
<evidence type="ECO:0000256" key="2">
    <source>
        <dbReference type="ARBA" id="ARBA00023052"/>
    </source>
</evidence>
<dbReference type="InterPro" id="IPR011766">
    <property type="entry name" value="TPP_enzyme_TPP-bd"/>
</dbReference>
<feature type="domain" description="Thiamine pyrophosphate enzyme TPP-binding" evidence="6">
    <location>
        <begin position="392"/>
        <end position="536"/>
    </location>
</feature>
<feature type="domain" description="Thiamine pyrophosphate enzyme central" evidence="5">
    <location>
        <begin position="206"/>
        <end position="335"/>
    </location>
</feature>
<dbReference type="CDD" id="cd07035">
    <property type="entry name" value="TPP_PYR_POX_like"/>
    <property type="match status" value="1"/>
</dbReference>
<dbReference type="Gene3D" id="3.40.50.1220">
    <property type="entry name" value="TPP-binding domain"/>
    <property type="match status" value="1"/>
</dbReference>
<keyword evidence="2 3" id="KW-0786">Thiamine pyrophosphate</keyword>
<evidence type="ECO:0000259" key="6">
    <source>
        <dbReference type="Pfam" id="PF02775"/>
    </source>
</evidence>
<proteinExistence type="inferred from homology"/>
<dbReference type="InterPro" id="IPR029035">
    <property type="entry name" value="DHS-like_NAD/FAD-binding_dom"/>
</dbReference>
<organism evidence="8 9">
    <name type="scientific">Kribbella ginsengisoli</name>
    <dbReference type="NCBI Taxonomy" id="363865"/>
    <lineage>
        <taxon>Bacteria</taxon>
        <taxon>Bacillati</taxon>
        <taxon>Actinomycetota</taxon>
        <taxon>Actinomycetes</taxon>
        <taxon>Propionibacteriales</taxon>
        <taxon>Kribbellaceae</taxon>
        <taxon>Kribbella</taxon>
    </lineage>
</organism>
<keyword evidence="4" id="KW-0472">Membrane</keyword>
<comment type="similarity">
    <text evidence="1 3">Belongs to the TPP enzyme family.</text>
</comment>
<dbReference type="PANTHER" id="PTHR18968:SF13">
    <property type="entry name" value="ACETOLACTATE SYNTHASE CATALYTIC SUBUNIT, MITOCHONDRIAL"/>
    <property type="match status" value="1"/>
</dbReference>
<accession>A0ABP6ZBI7</accession>
<evidence type="ECO:0000259" key="5">
    <source>
        <dbReference type="Pfam" id="PF00205"/>
    </source>
</evidence>
<feature type="transmembrane region" description="Helical" evidence="4">
    <location>
        <begin position="21"/>
        <end position="41"/>
    </location>
</feature>
<dbReference type="PANTHER" id="PTHR18968">
    <property type="entry name" value="THIAMINE PYROPHOSPHATE ENZYMES"/>
    <property type="match status" value="1"/>
</dbReference>
<dbReference type="InterPro" id="IPR045229">
    <property type="entry name" value="TPP_enz"/>
</dbReference>
<dbReference type="Pfam" id="PF00205">
    <property type="entry name" value="TPP_enzyme_M"/>
    <property type="match status" value="1"/>
</dbReference>
<dbReference type="Proteomes" id="UP001501222">
    <property type="component" value="Unassembled WGS sequence"/>
</dbReference>
<evidence type="ECO:0000256" key="4">
    <source>
        <dbReference type="SAM" id="Phobius"/>
    </source>
</evidence>
<feature type="domain" description="Thiamine pyrophosphate enzyme N-terminal TPP-binding" evidence="7">
    <location>
        <begin position="4"/>
        <end position="113"/>
    </location>
</feature>
<dbReference type="InterPro" id="IPR029061">
    <property type="entry name" value="THDP-binding"/>
</dbReference>
<dbReference type="InterPro" id="IPR012000">
    <property type="entry name" value="Thiamin_PyroP_enz_cen_dom"/>
</dbReference>
<dbReference type="CDD" id="cd00568">
    <property type="entry name" value="TPP_enzymes"/>
    <property type="match status" value="1"/>
</dbReference>
<dbReference type="Pfam" id="PF02776">
    <property type="entry name" value="TPP_enzyme_N"/>
    <property type="match status" value="1"/>
</dbReference>
<protein>
    <submittedName>
        <fullName evidence="8">Acetolactate synthase 2 catalytic subunit</fullName>
    </submittedName>
</protein>